<evidence type="ECO:0000256" key="17">
    <source>
        <dbReference type="ARBA" id="ARBA00047811"/>
    </source>
</evidence>
<evidence type="ECO:0000256" key="2">
    <source>
        <dbReference type="ARBA" id="ARBA00004123"/>
    </source>
</evidence>
<comment type="catalytic activity">
    <reaction evidence="19">
        <text>L-seryl-[protein] + ATP = O-phospho-L-seryl-[protein] + ADP + H(+)</text>
        <dbReference type="Rhea" id="RHEA:17989"/>
        <dbReference type="Rhea" id="RHEA-COMP:9863"/>
        <dbReference type="Rhea" id="RHEA-COMP:11604"/>
        <dbReference type="ChEBI" id="CHEBI:15378"/>
        <dbReference type="ChEBI" id="CHEBI:29999"/>
        <dbReference type="ChEBI" id="CHEBI:30616"/>
        <dbReference type="ChEBI" id="CHEBI:83421"/>
        <dbReference type="ChEBI" id="CHEBI:456216"/>
        <dbReference type="EC" id="2.7.11.22"/>
    </reaction>
</comment>
<dbReference type="AlphaFoldDB" id="M7BBL4"/>
<dbReference type="PROSITE" id="PS00108">
    <property type="entry name" value="PROTEIN_KINASE_ST"/>
    <property type="match status" value="1"/>
</dbReference>
<keyword evidence="11 26" id="KW-0418">Kinase</keyword>
<feature type="domain" description="CTCHY-type" evidence="25">
    <location>
        <begin position="401"/>
        <end position="463"/>
    </location>
</feature>
<dbReference type="InterPro" id="IPR011009">
    <property type="entry name" value="Kinase-like_dom_sf"/>
</dbReference>
<comment type="cofactor">
    <cofactor evidence="1">
        <name>Mg(2+)</name>
        <dbReference type="ChEBI" id="CHEBI:18420"/>
    </cofactor>
</comment>
<evidence type="ECO:0000256" key="11">
    <source>
        <dbReference type="ARBA" id="ARBA00022777"/>
    </source>
</evidence>
<evidence type="ECO:0000256" key="9">
    <source>
        <dbReference type="ARBA" id="ARBA00022741"/>
    </source>
</evidence>
<dbReference type="InterPro" id="IPR050117">
    <property type="entry name" value="MAPK"/>
</dbReference>
<keyword evidence="13" id="KW-0862">Zinc</keyword>
<dbReference type="GO" id="GO:0005524">
    <property type="term" value="F:ATP binding"/>
    <property type="evidence" value="ECO:0007669"/>
    <property type="project" value="UniProtKB-UniRule"/>
</dbReference>
<accession>M7BBL4</accession>
<feature type="domain" description="Protein kinase" evidence="23">
    <location>
        <begin position="1"/>
        <end position="222"/>
    </location>
</feature>
<dbReference type="Gene3D" id="2.20.28.10">
    <property type="match status" value="1"/>
</dbReference>
<dbReference type="eggNOG" id="KOG0593">
    <property type="taxonomic scope" value="Eukaryota"/>
</dbReference>
<evidence type="ECO:0000313" key="27">
    <source>
        <dbReference type="Proteomes" id="UP000031443"/>
    </source>
</evidence>
<keyword evidence="7" id="KW-0808">Transferase</keyword>
<dbReference type="FunFam" id="2.20.28.10:FF:000009">
    <property type="entry name" value="RING finger and CHY zinc finger domain-containing protein 1"/>
    <property type="match status" value="1"/>
</dbReference>
<dbReference type="PROSITE" id="PS51266">
    <property type="entry name" value="ZF_CHY"/>
    <property type="match status" value="1"/>
</dbReference>
<dbReference type="SUPFAM" id="SSF161245">
    <property type="entry name" value="Zinc hairpin stack"/>
    <property type="match status" value="1"/>
</dbReference>
<keyword evidence="14 21" id="KW-0067">ATP-binding</keyword>
<evidence type="ECO:0000256" key="13">
    <source>
        <dbReference type="ARBA" id="ARBA00022833"/>
    </source>
</evidence>
<evidence type="ECO:0000256" key="4">
    <source>
        <dbReference type="ARBA" id="ARBA00006485"/>
    </source>
</evidence>
<feature type="region of interest" description="Disordered" evidence="22">
    <location>
        <begin position="242"/>
        <end position="263"/>
    </location>
</feature>
<evidence type="ECO:0000256" key="22">
    <source>
        <dbReference type="SAM" id="MobiDB-lite"/>
    </source>
</evidence>
<dbReference type="InterPro" id="IPR017921">
    <property type="entry name" value="Znf_CTCHY"/>
</dbReference>
<evidence type="ECO:0000256" key="21">
    <source>
        <dbReference type="PROSITE-ProRule" id="PRU10141"/>
    </source>
</evidence>
<keyword evidence="15" id="KW-0539">Nucleus</keyword>
<protein>
    <submittedName>
        <fullName evidence="26">Cyclin-dependent kinase-like 2</fullName>
    </submittedName>
</protein>
<evidence type="ECO:0000256" key="14">
    <source>
        <dbReference type="ARBA" id="ARBA00022840"/>
    </source>
</evidence>
<feature type="domain" description="CHY-type" evidence="24">
    <location>
        <begin position="331"/>
        <end position="399"/>
    </location>
</feature>
<dbReference type="Proteomes" id="UP000031443">
    <property type="component" value="Unassembled WGS sequence"/>
</dbReference>
<comment type="pathway">
    <text evidence="3">Protein modification; protein ubiquitination.</text>
</comment>
<evidence type="ECO:0000256" key="8">
    <source>
        <dbReference type="ARBA" id="ARBA00022723"/>
    </source>
</evidence>
<dbReference type="Gene3D" id="3.30.200.20">
    <property type="entry name" value="Phosphorylase Kinase, domain 1"/>
    <property type="match status" value="1"/>
</dbReference>
<evidence type="ECO:0000256" key="7">
    <source>
        <dbReference type="ARBA" id="ARBA00022679"/>
    </source>
</evidence>
<dbReference type="GO" id="GO:0004707">
    <property type="term" value="F:MAP kinase activity"/>
    <property type="evidence" value="ECO:0007669"/>
    <property type="project" value="UniProtKB-EC"/>
</dbReference>
<comment type="catalytic activity">
    <reaction evidence="16">
        <text>L-threonyl-[protein] + ATP = O-phospho-L-threonyl-[protein] + ADP + H(+)</text>
        <dbReference type="Rhea" id="RHEA:46608"/>
        <dbReference type="Rhea" id="RHEA-COMP:11060"/>
        <dbReference type="Rhea" id="RHEA-COMP:11605"/>
        <dbReference type="ChEBI" id="CHEBI:15378"/>
        <dbReference type="ChEBI" id="CHEBI:30013"/>
        <dbReference type="ChEBI" id="CHEBI:30616"/>
        <dbReference type="ChEBI" id="CHEBI:61977"/>
        <dbReference type="ChEBI" id="CHEBI:456216"/>
        <dbReference type="EC" id="2.7.11.24"/>
    </reaction>
</comment>
<keyword evidence="10 20" id="KW-0863">Zinc-finger</keyword>
<evidence type="ECO:0000313" key="26">
    <source>
        <dbReference type="EMBL" id="EMP32955.1"/>
    </source>
</evidence>
<keyword evidence="12" id="KW-0833">Ubl conjugation pathway</keyword>
<evidence type="ECO:0000256" key="15">
    <source>
        <dbReference type="ARBA" id="ARBA00023242"/>
    </source>
</evidence>
<keyword evidence="27" id="KW-1185">Reference proteome</keyword>
<evidence type="ECO:0000256" key="6">
    <source>
        <dbReference type="ARBA" id="ARBA00022527"/>
    </source>
</evidence>
<dbReference type="InterPro" id="IPR008913">
    <property type="entry name" value="Znf_CHY"/>
</dbReference>
<evidence type="ECO:0000259" key="25">
    <source>
        <dbReference type="PROSITE" id="PS51270"/>
    </source>
</evidence>
<feature type="binding site" evidence="21">
    <location>
        <position position="34"/>
    </location>
    <ligand>
        <name>ATP</name>
        <dbReference type="ChEBI" id="CHEBI:30616"/>
    </ligand>
</feature>
<dbReference type="Pfam" id="PF14599">
    <property type="entry name" value="zinc_ribbon_6"/>
    <property type="match status" value="1"/>
</dbReference>
<dbReference type="InterPro" id="IPR000719">
    <property type="entry name" value="Prot_kinase_dom"/>
</dbReference>
<evidence type="ECO:0000259" key="24">
    <source>
        <dbReference type="PROSITE" id="PS51266"/>
    </source>
</evidence>
<evidence type="ECO:0000256" key="12">
    <source>
        <dbReference type="ARBA" id="ARBA00022786"/>
    </source>
</evidence>
<dbReference type="FunFam" id="3.30.200.20:FF:000049">
    <property type="entry name" value="cyclin-dependent kinase-like 1 isoform X1"/>
    <property type="match status" value="1"/>
</dbReference>
<evidence type="ECO:0000256" key="18">
    <source>
        <dbReference type="ARBA" id="ARBA00048312"/>
    </source>
</evidence>
<evidence type="ECO:0000256" key="5">
    <source>
        <dbReference type="ARBA" id="ARBA00008832"/>
    </source>
</evidence>
<dbReference type="InterPro" id="IPR017441">
    <property type="entry name" value="Protein_kinase_ATP_BS"/>
</dbReference>
<dbReference type="GO" id="GO:0008270">
    <property type="term" value="F:zinc ion binding"/>
    <property type="evidence" value="ECO:0007669"/>
    <property type="project" value="UniProtKB-KW"/>
</dbReference>
<evidence type="ECO:0000256" key="3">
    <source>
        <dbReference type="ARBA" id="ARBA00004906"/>
    </source>
</evidence>
<evidence type="ECO:0000256" key="19">
    <source>
        <dbReference type="ARBA" id="ARBA00048367"/>
    </source>
</evidence>
<keyword evidence="9 21" id="KW-0547">Nucleotide-binding</keyword>
<evidence type="ECO:0000256" key="1">
    <source>
        <dbReference type="ARBA" id="ARBA00001946"/>
    </source>
</evidence>
<dbReference type="Gene3D" id="1.10.510.10">
    <property type="entry name" value="Transferase(Phosphotransferase) domain 1"/>
    <property type="match status" value="1"/>
</dbReference>
<dbReference type="SUPFAM" id="SSF161219">
    <property type="entry name" value="CHY zinc finger-like"/>
    <property type="match status" value="1"/>
</dbReference>
<dbReference type="SUPFAM" id="SSF56112">
    <property type="entry name" value="Protein kinase-like (PK-like)"/>
    <property type="match status" value="1"/>
</dbReference>
<dbReference type="GO" id="GO:0004693">
    <property type="term" value="F:cyclin-dependent protein serine/threonine kinase activity"/>
    <property type="evidence" value="ECO:0007669"/>
    <property type="project" value="UniProtKB-EC"/>
</dbReference>
<evidence type="ECO:0000259" key="23">
    <source>
        <dbReference type="PROSITE" id="PS50011"/>
    </source>
</evidence>
<evidence type="ECO:0000256" key="16">
    <source>
        <dbReference type="ARBA" id="ARBA00047592"/>
    </source>
</evidence>
<dbReference type="SMART" id="SM00220">
    <property type="entry name" value="S_TKc"/>
    <property type="match status" value="1"/>
</dbReference>
<dbReference type="InterPro" id="IPR037275">
    <property type="entry name" value="Znf_CTCHY_sf"/>
</dbReference>
<gene>
    <name evidence="26" type="ORF">UY3_09909</name>
</gene>
<dbReference type="EMBL" id="KB538019">
    <property type="protein sequence ID" value="EMP32955.1"/>
    <property type="molecule type" value="Genomic_DNA"/>
</dbReference>
<dbReference type="InterPro" id="IPR008271">
    <property type="entry name" value="Ser/Thr_kinase_AS"/>
</dbReference>
<dbReference type="Pfam" id="PF05495">
    <property type="entry name" value="zf-CHY"/>
    <property type="match status" value="1"/>
</dbReference>
<dbReference type="PROSITE" id="PS51270">
    <property type="entry name" value="ZF_CTCHY"/>
    <property type="match status" value="1"/>
</dbReference>
<keyword evidence="6" id="KW-0723">Serine/threonine-protein kinase</keyword>
<dbReference type="GO" id="GO:0005634">
    <property type="term" value="C:nucleus"/>
    <property type="evidence" value="ECO:0007669"/>
    <property type="project" value="UniProtKB-SubCell"/>
</dbReference>
<evidence type="ECO:0000256" key="10">
    <source>
        <dbReference type="ARBA" id="ARBA00022771"/>
    </source>
</evidence>
<evidence type="ECO:0000256" key="20">
    <source>
        <dbReference type="PROSITE-ProRule" id="PRU00601"/>
    </source>
</evidence>
<dbReference type="Pfam" id="PF00069">
    <property type="entry name" value="Pkinase"/>
    <property type="match status" value="1"/>
</dbReference>
<keyword evidence="8" id="KW-0479">Metal-binding</keyword>
<proteinExistence type="inferred from homology"/>
<dbReference type="PROSITE" id="PS50011">
    <property type="entry name" value="PROTEIN_KINASE_DOM"/>
    <property type="match status" value="1"/>
</dbReference>
<dbReference type="FunFam" id="1.10.510.10:FF:000624">
    <property type="entry name" value="Mitogen-activated protein kinase"/>
    <property type="match status" value="1"/>
</dbReference>
<comment type="similarity">
    <text evidence="5">Belongs to the protein kinase superfamily. CMGC Ser/Thr protein kinase family. MAP kinase subfamily.</text>
</comment>
<comment type="similarity">
    <text evidence="4">Belongs to the protein kinase superfamily. CMGC Ser/Thr protein kinase family. CDC2/CDKX subfamily.</text>
</comment>
<comment type="catalytic activity">
    <reaction evidence="17">
        <text>L-threonyl-[protein] + ATP = O-phospho-L-threonyl-[protein] + ADP + H(+)</text>
        <dbReference type="Rhea" id="RHEA:46608"/>
        <dbReference type="Rhea" id="RHEA-COMP:11060"/>
        <dbReference type="Rhea" id="RHEA-COMP:11605"/>
        <dbReference type="ChEBI" id="CHEBI:15378"/>
        <dbReference type="ChEBI" id="CHEBI:30013"/>
        <dbReference type="ChEBI" id="CHEBI:30616"/>
        <dbReference type="ChEBI" id="CHEBI:61977"/>
        <dbReference type="ChEBI" id="CHEBI:456216"/>
        <dbReference type="EC" id="2.7.11.22"/>
    </reaction>
</comment>
<comment type="catalytic activity">
    <reaction evidence="18">
        <text>L-seryl-[protein] + ATP = O-phospho-L-seryl-[protein] + ADP + H(+)</text>
        <dbReference type="Rhea" id="RHEA:17989"/>
        <dbReference type="Rhea" id="RHEA-COMP:9863"/>
        <dbReference type="Rhea" id="RHEA-COMP:11604"/>
        <dbReference type="ChEBI" id="CHEBI:15378"/>
        <dbReference type="ChEBI" id="CHEBI:29999"/>
        <dbReference type="ChEBI" id="CHEBI:30616"/>
        <dbReference type="ChEBI" id="CHEBI:83421"/>
        <dbReference type="ChEBI" id="CHEBI:456216"/>
        <dbReference type="EC" id="2.7.11.24"/>
    </reaction>
</comment>
<dbReference type="PANTHER" id="PTHR24055">
    <property type="entry name" value="MITOGEN-ACTIVATED PROTEIN KINASE"/>
    <property type="match status" value="1"/>
</dbReference>
<comment type="subcellular location">
    <subcellularLocation>
        <location evidence="2">Nucleus</location>
    </subcellularLocation>
</comment>
<organism evidence="26 27">
    <name type="scientific">Chelonia mydas</name>
    <name type="common">Green sea-turtle</name>
    <name type="synonym">Chelonia agassizi</name>
    <dbReference type="NCBI Taxonomy" id="8469"/>
    <lineage>
        <taxon>Eukaryota</taxon>
        <taxon>Metazoa</taxon>
        <taxon>Chordata</taxon>
        <taxon>Craniata</taxon>
        <taxon>Vertebrata</taxon>
        <taxon>Euteleostomi</taxon>
        <taxon>Archelosauria</taxon>
        <taxon>Testudinata</taxon>
        <taxon>Testudines</taxon>
        <taxon>Cryptodira</taxon>
        <taxon>Durocryptodira</taxon>
        <taxon>Americhelydia</taxon>
        <taxon>Chelonioidea</taxon>
        <taxon>Cheloniidae</taxon>
        <taxon>Chelonia</taxon>
    </lineage>
</organism>
<reference evidence="27" key="1">
    <citation type="journal article" date="2013" name="Nat. Genet.">
        <title>The draft genomes of soft-shell turtle and green sea turtle yield insights into the development and evolution of the turtle-specific body plan.</title>
        <authorList>
            <person name="Wang Z."/>
            <person name="Pascual-Anaya J."/>
            <person name="Zadissa A."/>
            <person name="Li W."/>
            <person name="Niimura Y."/>
            <person name="Huang Z."/>
            <person name="Li C."/>
            <person name="White S."/>
            <person name="Xiong Z."/>
            <person name="Fang D."/>
            <person name="Wang B."/>
            <person name="Ming Y."/>
            <person name="Chen Y."/>
            <person name="Zheng Y."/>
            <person name="Kuraku S."/>
            <person name="Pignatelli M."/>
            <person name="Herrero J."/>
            <person name="Beal K."/>
            <person name="Nozawa M."/>
            <person name="Li Q."/>
            <person name="Wang J."/>
            <person name="Zhang H."/>
            <person name="Yu L."/>
            <person name="Shigenobu S."/>
            <person name="Wang J."/>
            <person name="Liu J."/>
            <person name="Flicek P."/>
            <person name="Searle S."/>
            <person name="Wang J."/>
            <person name="Kuratani S."/>
            <person name="Yin Y."/>
            <person name="Aken B."/>
            <person name="Zhang G."/>
            <person name="Irie N."/>
        </authorList>
    </citation>
    <scope>NUCLEOTIDE SEQUENCE [LARGE SCALE GENOMIC DNA]</scope>
</reference>
<sequence>MEKYETLGLVGEGSYGMVMKCRNKDNGRIVAIKKFLESEDDKMVKKIAMREIKLLKIIHRDIKPENILVSQSGVVKLCDFGFARTLAAPGEAYTDYVATRWYRAPELLVGDTKYGKAVDVWAIGCLVTEMLTGEPLFPGDSDIDQLYHIMKCLGNLTPRHQELFYKNPLFAGVRLPEVKEVEPLERRYPKLSAAVLDLTKKCLQIDPDKRPSCADLLQCDFFNKDGFAERFAQELRLKIQKDARDHPLPKKSKISKKDKDDSLGEERKMLDIQDFNIDPKIKDAKLFKVKLSKAEVEKADRSSNMSCLYDSGTTRNSRFVKKENKTVSESRIPSLATIDLHNPSLALQQAPCCGKFYVCRLCHDSKEDHQMDRFKVKQVQCAKCKSIQQAQQSCEDCSSMFGEYYCGICHLFDKDKKQYHCEKCGICRGYRCPLCMHSALDMSRYWRQLDDEVAQTPMPTEYQNMMVEILCNDCSARSTVQFHILGMKCTSCESYNTAQDGGCRMALEQQ</sequence>
<dbReference type="PROSITE" id="PS00107">
    <property type="entry name" value="PROTEIN_KINASE_ATP"/>
    <property type="match status" value="1"/>
</dbReference>
<dbReference type="InterPro" id="IPR037274">
    <property type="entry name" value="Znf_CHY_sf"/>
</dbReference>
<dbReference type="InterPro" id="IPR039512">
    <property type="entry name" value="RCHY1_zinc-ribbon"/>
</dbReference>
<name>M7BBL4_CHEMY</name>